<comment type="caution">
    <text evidence="1">The sequence shown here is derived from an EMBL/GenBank/DDBJ whole genome shotgun (WGS) entry which is preliminary data.</text>
</comment>
<accession>A0AAD7ESE2</accession>
<gene>
    <name evidence="1" type="ORF">DFH08DRAFT_937351</name>
</gene>
<protein>
    <submittedName>
        <fullName evidence="1">Uncharacterized protein</fullName>
    </submittedName>
</protein>
<dbReference type="AlphaFoldDB" id="A0AAD7ESE2"/>
<keyword evidence="2" id="KW-1185">Reference proteome</keyword>
<name>A0AAD7ESE2_9AGAR</name>
<evidence type="ECO:0000313" key="1">
    <source>
        <dbReference type="EMBL" id="KAJ7346993.1"/>
    </source>
</evidence>
<dbReference type="Proteomes" id="UP001218218">
    <property type="component" value="Unassembled WGS sequence"/>
</dbReference>
<proteinExistence type="predicted"/>
<dbReference type="EMBL" id="JARIHO010000020">
    <property type="protein sequence ID" value="KAJ7346993.1"/>
    <property type="molecule type" value="Genomic_DNA"/>
</dbReference>
<reference evidence="1" key="1">
    <citation type="submission" date="2023-03" db="EMBL/GenBank/DDBJ databases">
        <title>Massive genome expansion in bonnet fungi (Mycena s.s.) driven by repeated elements and novel gene families across ecological guilds.</title>
        <authorList>
            <consortium name="Lawrence Berkeley National Laboratory"/>
            <person name="Harder C.B."/>
            <person name="Miyauchi S."/>
            <person name="Viragh M."/>
            <person name="Kuo A."/>
            <person name="Thoen E."/>
            <person name="Andreopoulos B."/>
            <person name="Lu D."/>
            <person name="Skrede I."/>
            <person name="Drula E."/>
            <person name="Henrissat B."/>
            <person name="Morin E."/>
            <person name="Kohler A."/>
            <person name="Barry K."/>
            <person name="LaButti K."/>
            <person name="Morin E."/>
            <person name="Salamov A."/>
            <person name="Lipzen A."/>
            <person name="Mereny Z."/>
            <person name="Hegedus B."/>
            <person name="Baldrian P."/>
            <person name="Stursova M."/>
            <person name="Weitz H."/>
            <person name="Taylor A."/>
            <person name="Grigoriev I.V."/>
            <person name="Nagy L.G."/>
            <person name="Martin F."/>
            <person name="Kauserud H."/>
        </authorList>
    </citation>
    <scope>NUCLEOTIDE SEQUENCE</scope>
    <source>
        <strain evidence="1">CBHHK002</strain>
    </source>
</reference>
<organism evidence="1 2">
    <name type="scientific">Mycena albidolilacea</name>
    <dbReference type="NCBI Taxonomy" id="1033008"/>
    <lineage>
        <taxon>Eukaryota</taxon>
        <taxon>Fungi</taxon>
        <taxon>Dikarya</taxon>
        <taxon>Basidiomycota</taxon>
        <taxon>Agaricomycotina</taxon>
        <taxon>Agaricomycetes</taxon>
        <taxon>Agaricomycetidae</taxon>
        <taxon>Agaricales</taxon>
        <taxon>Marasmiineae</taxon>
        <taxon>Mycenaceae</taxon>
        <taxon>Mycena</taxon>
    </lineage>
</organism>
<sequence>MHSNRATKVRKISAETNRRCVAAASCELTRDLVNKAKPSFSHVTRKSDHLDRSGSQAPPINFTWGEADAAHGITRSQSAHSSGKQFSPGGIWPELVLLAHLARLAALTASSRQLRYIARNASFVSVARMQYTKPQDLKAASPAKLASRQALWWSFDAVMSALGGTLQAFKASSCKLQVSSTQDLSLGHSSRYASNAPDASASRCDYKCSSKASGTGPNVHKTINTSVLSPKIVGALATMRCHIYPDSTCISRPFDNVFIGALAHSVLRCPRGDFDVAG</sequence>
<evidence type="ECO:0000313" key="2">
    <source>
        <dbReference type="Proteomes" id="UP001218218"/>
    </source>
</evidence>